<dbReference type="Proteomes" id="UP001172386">
    <property type="component" value="Unassembled WGS sequence"/>
</dbReference>
<name>A0ACC3AAJ3_9EURO</name>
<evidence type="ECO:0000313" key="2">
    <source>
        <dbReference type="Proteomes" id="UP001172386"/>
    </source>
</evidence>
<dbReference type="EMBL" id="JAPDRQ010000054">
    <property type="protein sequence ID" value="KAJ9658167.1"/>
    <property type="molecule type" value="Genomic_DNA"/>
</dbReference>
<protein>
    <submittedName>
        <fullName evidence="1">Uncharacterized protein</fullName>
    </submittedName>
</protein>
<keyword evidence="2" id="KW-1185">Reference proteome</keyword>
<organism evidence="1 2">
    <name type="scientific">Neophaeococcomyces mojaviensis</name>
    <dbReference type="NCBI Taxonomy" id="3383035"/>
    <lineage>
        <taxon>Eukaryota</taxon>
        <taxon>Fungi</taxon>
        <taxon>Dikarya</taxon>
        <taxon>Ascomycota</taxon>
        <taxon>Pezizomycotina</taxon>
        <taxon>Eurotiomycetes</taxon>
        <taxon>Chaetothyriomycetidae</taxon>
        <taxon>Chaetothyriales</taxon>
        <taxon>Chaetothyriales incertae sedis</taxon>
        <taxon>Neophaeococcomyces</taxon>
    </lineage>
</organism>
<reference evidence="1" key="1">
    <citation type="submission" date="2022-10" db="EMBL/GenBank/DDBJ databases">
        <title>Culturing micro-colonial fungi from biological soil crusts in the Mojave desert and describing Neophaeococcomyces mojavensis, and introducing the new genera and species Taxawa tesnikishii.</title>
        <authorList>
            <person name="Kurbessoian T."/>
            <person name="Stajich J.E."/>
        </authorList>
    </citation>
    <scope>NUCLEOTIDE SEQUENCE</scope>
    <source>
        <strain evidence="1">JES_112</strain>
    </source>
</reference>
<gene>
    <name evidence="1" type="ORF">H2198_003872</name>
</gene>
<sequence>MTLLERLPEERQKATSIQFARYWINFGYGNAPWPAFSLDHQNQNADQIIAVADSRDGWVVRSREEDTKCSSEAEGGVRRYMQWELLEGILSQLGDDAKVVVDKMSFPNLMKLSNLEPNTLE</sequence>
<accession>A0ACC3AAJ3</accession>
<comment type="caution">
    <text evidence="1">The sequence shown here is derived from an EMBL/GenBank/DDBJ whole genome shotgun (WGS) entry which is preliminary data.</text>
</comment>
<evidence type="ECO:0000313" key="1">
    <source>
        <dbReference type="EMBL" id="KAJ9658167.1"/>
    </source>
</evidence>
<proteinExistence type="predicted"/>